<proteinExistence type="predicted"/>
<keyword evidence="1" id="KW-0472">Membrane</keyword>
<protein>
    <submittedName>
        <fullName evidence="2">Uncharacterized protein</fullName>
    </submittedName>
</protein>
<feature type="transmembrane region" description="Helical" evidence="1">
    <location>
        <begin position="293"/>
        <end position="310"/>
    </location>
</feature>
<keyword evidence="3" id="KW-1185">Reference proteome</keyword>
<evidence type="ECO:0000256" key="1">
    <source>
        <dbReference type="SAM" id="Phobius"/>
    </source>
</evidence>
<name>A0ABX7I5N5_9BACT</name>
<keyword evidence="1" id="KW-0812">Transmembrane</keyword>
<dbReference type="Proteomes" id="UP000612680">
    <property type="component" value="Chromosome"/>
</dbReference>
<feature type="transmembrane region" description="Helical" evidence="1">
    <location>
        <begin position="456"/>
        <end position="476"/>
    </location>
</feature>
<organism evidence="2 3">
    <name type="scientific">Dyadobacter sandarakinus</name>
    <dbReference type="NCBI Taxonomy" id="2747268"/>
    <lineage>
        <taxon>Bacteria</taxon>
        <taxon>Pseudomonadati</taxon>
        <taxon>Bacteroidota</taxon>
        <taxon>Cytophagia</taxon>
        <taxon>Cytophagales</taxon>
        <taxon>Spirosomataceae</taxon>
        <taxon>Dyadobacter</taxon>
    </lineage>
</organism>
<evidence type="ECO:0000313" key="2">
    <source>
        <dbReference type="EMBL" id="QRR01406.1"/>
    </source>
</evidence>
<accession>A0ABX7I5N5</accession>
<sequence>MKTNRFGIKSGMGNGKVCVSGMDIICNCLALQLFLLIQAVPIVTLAFSMPLDTVRQNDSPNAAAKVIDAPAKVKEQPGADRVNPPKANKKEPCVKSVVRYGNSEKKEEDRNFAGIGDLIEVKVEHLKELTNRSKCLDNDENPIESNKCSPKKIMLYLDGRQVEGINPESGAPSPSEQILRFRLERAVGVNDKIWADLLGAPPIGLLFFNKPTKVSVGLEGEFPIPIEPTCNKFNLIRIRKAWFWVGTVLMGFLLFYTFRLARKSDILRDSGPIVTDAVGNEVPKPYSLARCQMAFWFFWVICSFIYLWLITGAYDIITSEALILIGIGSATALGATSIDSGKSEEVASKQKSLEMEKLKLTEEITALDTNLNTVPPPPNIQVLTQQRIAGQVRLSLVDNQLADLNVVSRPRSSAGWLSDILRDNTGVSFHRFQILVWTMVLGILFVFSVWKRLSMPEFGATLLALQGLSAATYIGFKIPEKRA</sequence>
<gene>
    <name evidence="2" type="ORF">HWI92_11075</name>
</gene>
<keyword evidence="1" id="KW-1133">Transmembrane helix</keyword>
<feature type="transmembrane region" description="Helical" evidence="1">
    <location>
        <begin position="241"/>
        <end position="258"/>
    </location>
</feature>
<feature type="transmembrane region" description="Helical" evidence="1">
    <location>
        <begin position="432"/>
        <end position="450"/>
    </location>
</feature>
<evidence type="ECO:0000313" key="3">
    <source>
        <dbReference type="Proteomes" id="UP000612680"/>
    </source>
</evidence>
<feature type="transmembrane region" description="Helical" evidence="1">
    <location>
        <begin position="316"/>
        <end position="335"/>
    </location>
</feature>
<dbReference type="EMBL" id="CP056775">
    <property type="protein sequence ID" value="QRR01406.1"/>
    <property type="molecule type" value="Genomic_DNA"/>
</dbReference>
<dbReference type="RefSeq" id="WP_204663691.1">
    <property type="nucleotide sequence ID" value="NZ_CP056775.1"/>
</dbReference>
<reference evidence="2 3" key="1">
    <citation type="submission" date="2020-06" db="EMBL/GenBank/DDBJ databases">
        <title>Dyadobacter sandarakinus sp. nov., isolated from the soil of the Arctic Yellow River Station.</title>
        <authorList>
            <person name="Zhang Y."/>
            <person name="Peng F."/>
        </authorList>
    </citation>
    <scope>NUCLEOTIDE SEQUENCE [LARGE SCALE GENOMIC DNA]</scope>
    <source>
        <strain evidence="2 3">Q3-56</strain>
    </source>
</reference>